<dbReference type="EMBL" id="MU004199">
    <property type="protein sequence ID" value="KAF2489158.1"/>
    <property type="molecule type" value="Genomic_DNA"/>
</dbReference>
<dbReference type="AlphaFoldDB" id="A0A6A6Q9P2"/>
<gene>
    <name evidence="2" type="ORF">BU16DRAFT_597986</name>
</gene>
<dbReference type="Proteomes" id="UP000799750">
    <property type="component" value="Unassembled WGS sequence"/>
</dbReference>
<evidence type="ECO:0000256" key="1">
    <source>
        <dbReference type="SAM" id="MobiDB-lite"/>
    </source>
</evidence>
<evidence type="ECO:0000313" key="3">
    <source>
        <dbReference type="Proteomes" id="UP000799750"/>
    </source>
</evidence>
<reference evidence="2" key="1">
    <citation type="journal article" date="2020" name="Stud. Mycol.">
        <title>101 Dothideomycetes genomes: a test case for predicting lifestyles and emergence of pathogens.</title>
        <authorList>
            <person name="Haridas S."/>
            <person name="Albert R."/>
            <person name="Binder M."/>
            <person name="Bloem J."/>
            <person name="Labutti K."/>
            <person name="Salamov A."/>
            <person name="Andreopoulos B."/>
            <person name="Baker S."/>
            <person name="Barry K."/>
            <person name="Bills G."/>
            <person name="Bluhm B."/>
            <person name="Cannon C."/>
            <person name="Castanera R."/>
            <person name="Culley D."/>
            <person name="Daum C."/>
            <person name="Ezra D."/>
            <person name="Gonzalez J."/>
            <person name="Henrissat B."/>
            <person name="Kuo A."/>
            <person name="Liang C."/>
            <person name="Lipzen A."/>
            <person name="Lutzoni F."/>
            <person name="Magnuson J."/>
            <person name="Mondo S."/>
            <person name="Nolan M."/>
            <person name="Ohm R."/>
            <person name="Pangilinan J."/>
            <person name="Park H.-J."/>
            <person name="Ramirez L."/>
            <person name="Alfaro M."/>
            <person name="Sun H."/>
            <person name="Tritt A."/>
            <person name="Yoshinaga Y."/>
            <person name="Zwiers L.-H."/>
            <person name="Turgeon B."/>
            <person name="Goodwin S."/>
            <person name="Spatafora J."/>
            <person name="Crous P."/>
            <person name="Grigoriev I."/>
        </authorList>
    </citation>
    <scope>NUCLEOTIDE SEQUENCE</scope>
    <source>
        <strain evidence="2">CBS 269.34</strain>
    </source>
</reference>
<feature type="compositionally biased region" description="Polar residues" evidence="1">
    <location>
        <begin position="149"/>
        <end position="163"/>
    </location>
</feature>
<name>A0A6A6Q9P2_9PEZI</name>
<proteinExistence type="predicted"/>
<sequence>MSRKSGACMDARGWQGPGRQSGGKLNTTLNITRFGQSQYRQASWPSPVDDGSIPPPQKTQDTPASGIPSRTTETTAATKRQRHDRRRIQSYVHSRPLYSYQQSPWLHHLRRHDAEPQQHQPTESPQSQHKPSEHNYGTQEEKRHPVLYSKTQSPSYRPHTSQH</sequence>
<organism evidence="2 3">
    <name type="scientific">Lophium mytilinum</name>
    <dbReference type="NCBI Taxonomy" id="390894"/>
    <lineage>
        <taxon>Eukaryota</taxon>
        <taxon>Fungi</taxon>
        <taxon>Dikarya</taxon>
        <taxon>Ascomycota</taxon>
        <taxon>Pezizomycotina</taxon>
        <taxon>Dothideomycetes</taxon>
        <taxon>Pleosporomycetidae</taxon>
        <taxon>Mytilinidiales</taxon>
        <taxon>Mytilinidiaceae</taxon>
        <taxon>Lophium</taxon>
    </lineage>
</organism>
<feature type="compositionally biased region" description="Polar residues" evidence="1">
    <location>
        <begin position="58"/>
        <end position="78"/>
    </location>
</feature>
<feature type="compositionally biased region" description="Basic residues" evidence="1">
    <location>
        <begin position="79"/>
        <end position="88"/>
    </location>
</feature>
<feature type="region of interest" description="Disordered" evidence="1">
    <location>
        <begin position="1"/>
        <end position="163"/>
    </location>
</feature>
<keyword evidence="3" id="KW-1185">Reference proteome</keyword>
<accession>A0A6A6Q9P2</accession>
<evidence type="ECO:0000313" key="2">
    <source>
        <dbReference type="EMBL" id="KAF2489158.1"/>
    </source>
</evidence>
<protein>
    <submittedName>
        <fullName evidence="2">Uncharacterized protein</fullName>
    </submittedName>
</protein>
<feature type="compositionally biased region" description="Polar residues" evidence="1">
    <location>
        <begin position="23"/>
        <end position="44"/>
    </location>
</feature>
<feature type="compositionally biased region" description="Polar residues" evidence="1">
    <location>
        <begin position="117"/>
        <end position="129"/>
    </location>
</feature>